<evidence type="ECO:0000313" key="2">
    <source>
        <dbReference type="Proteomes" id="UP000807309"/>
    </source>
</evidence>
<organism evidence="1 2">
    <name type="scientific">Nocardia abscessus</name>
    <dbReference type="NCBI Taxonomy" id="120957"/>
    <lineage>
        <taxon>Bacteria</taxon>
        <taxon>Bacillati</taxon>
        <taxon>Actinomycetota</taxon>
        <taxon>Actinomycetes</taxon>
        <taxon>Mycobacteriales</taxon>
        <taxon>Nocardiaceae</taxon>
        <taxon>Nocardia</taxon>
    </lineage>
</organism>
<dbReference type="RefSeq" id="WP_195033311.1">
    <property type="nucleotide sequence ID" value="NZ_JADLRE010000009.1"/>
</dbReference>
<evidence type="ECO:0000313" key="1">
    <source>
        <dbReference type="EMBL" id="MBF6226159.1"/>
    </source>
</evidence>
<accession>A0ABS0C712</accession>
<reference evidence="1 2" key="1">
    <citation type="submission" date="2020-10" db="EMBL/GenBank/DDBJ databases">
        <title>Identification of Nocardia species via Next-generation sequencing and recognition of intraspecies genetic diversity.</title>
        <authorList>
            <person name="Li P."/>
            <person name="Li P."/>
            <person name="Lu B."/>
        </authorList>
    </citation>
    <scope>NUCLEOTIDE SEQUENCE [LARGE SCALE GENOMIC DNA]</scope>
    <source>
        <strain evidence="1 2">N-11</strain>
    </source>
</reference>
<protein>
    <submittedName>
        <fullName evidence="1">Uncharacterized protein</fullName>
    </submittedName>
</protein>
<proteinExistence type="predicted"/>
<dbReference type="Proteomes" id="UP000807309">
    <property type="component" value="Unassembled WGS sequence"/>
</dbReference>
<gene>
    <name evidence="1" type="ORF">IU470_13755</name>
</gene>
<dbReference type="EMBL" id="JADLRE010000009">
    <property type="protein sequence ID" value="MBF6226159.1"/>
    <property type="molecule type" value="Genomic_DNA"/>
</dbReference>
<sequence length="340" mass="36349">MTRAAGEFLVDLADRLSLGSDPEPIRTMLERACGGQLDALGPDGHRASMLTVSGIPFEASVSGGRGKFTPAVRYITETATQETRFGIRLAAQLAAIRDLVAWLPNGDEAVADMLQSFVTTLYPDLSEVSTQHRSATWIGIVHHAAAPHYAARLKVYGGLKIVPGALQRLCSAWPGFAGLATVPEHEKLITPVAAAIEVDAHGNVNHKIYLKARYDDVAVPMKLSRYFGHPAWELLSEFVRCGIDAAQLHRHDWFVCCSRGAGGTGFGLSLGSRQRTDLSGLVHELAAVHYGTPYAVDALAEAAEACGAAWRYSAVGLGFSADHGIDKLNVYGTPTWGTAS</sequence>
<name>A0ABS0C712_9NOCA</name>
<keyword evidence="2" id="KW-1185">Reference proteome</keyword>
<comment type="caution">
    <text evidence="1">The sequence shown here is derived from an EMBL/GenBank/DDBJ whole genome shotgun (WGS) entry which is preliminary data.</text>
</comment>